<keyword evidence="1" id="KW-1133">Transmembrane helix</keyword>
<gene>
    <name evidence="2" type="ordered locus">Tneu_1856</name>
</gene>
<keyword evidence="3" id="KW-1185">Reference proteome</keyword>
<evidence type="ECO:0000313" key="3">
    <source>
        <dbReference type="Proteomes" id="UP000001694"/>
    </source>
</evidence>
<dbReference type="eggNOG" id="arCOG03768">
    <property type="taxonomic scope" value="Archaea"/>
</dbReference>
<dbReference type="KEGG" id="tne:Tneu_1856"/>
<proteinExistence type="predicted"/>
<feature type="transmembrane region" description="Helical" evidence="1">
    <location>
        <begin position="181"/>
        <end position="214"/>
    </location>
</feature>
<dbReference type="RefSeq" id="WP_012351190.1">
    <property type="nucleotide sequence ID" value="NC_010525.1"/>
</dbReference>
<feature type="transmembrane region" description="Helical" evidence="1">
    <location>
        <begin position="139"/>
        <end position="169"/>
    </location>
</feature>
<name>B1YBG9_PYRNV</name>
<accession>B1YBG9</accession>
<evidence type="ECO:0008006" key="4">
    <source>
        <dbReference type="Google" id="ProtNLM"/>
    </source>
</evidence>
<dbReference type="Pfam" id="PF06157">
    <property type="entry name" value="DUF973"/>
    <property type="match status" value="1"/>
</dbReference>
<dbReference type="HOGENOM" id="CLU_1227700_0_0_2"/>
<dbReference type="InterPro" id="IPR009321">
    <property type="entry name" value="DUF973"/>
</dbReference>
<organism evidence="2 3">
    <name type="scientific">Pyrobaculum neutrophilum (strain DSM 2338 / JCM 9278 / NBRC 100436 / V24Sta)</name>
    <name type="common">Thermoproteus neutrophilus</name>
    <dbReference type="NCBI Taxonomy" id="444157"/>
    <lineage>
        <taxon>Archaea</taxon>
        <taxon>Thermoproteota</taxon>
        <taxon>Thermoprotei</taxon>
        <taxon>Thermoproteales</taxon>
        <taxon>Thermoproteaceae</taxon>
        <taxon>Pyrobaculum</taxon>
    </lineage>
</organism>
<reference evidence="2" key="1">
    <citation type="submission" date="2008-03" db="EMBL/GenBank/DDBJ databases">
        <title>Complete sequence of Thermoproteus neutrophilus V24Sta.</title>
        <authorList>
            <consortium name="US DOE Joint Genome Institute"/>
            <person name="Copeland A."/>
            <person name="Lucas S."/>
            <person name="Lapidus A."/>
            <person name="Glavina del Rio T."/>
            <person name="Dalin E."/>
            <person name="Tice H."/>
            <person name="Bruce D."/>
            <person name="Goodwin L."/>
            <person name="Pitluck S."/>
            <person name="Sims D."/>
            <person name="Brettin T."/>
            <person name="Detter J.C."/>
            <person name="Han C."/>
            <person name="Kuske C.R."/>
            <person name="Schmutz J."/>
            <person name="Larimer F."/>
            <person name="Land M."/>
            <person name="Hauser L."/>
            <person name="Kyrpides N."/>
            <person name="Mikhailova N."/>
            <person name="Biddle J.F."/>
            <person name="Zhang Z."/>
            <person name="Fitz-Gibbon S.T."/>
            <person name="Lowe T.M."/>
            <person name="Saltikov C."/>
            <person name="House C.H."/>
            <person name="Richardson P."/>
        </authorList>
    </citation>
    <scope>NUCLEOTIDE SEQUENCE [LARGE SCALE GENOMIC DNA]</scope>
    <source>
        <strain evidence="2">V24Sta</strain>
    </source>
</reference>
<dbReference type="STRING" id="444157.Tneu_1856"/>
<protein>
    <recommendedName>
        <fullName evidence="4">DUF973 family protein</fullName>
    </recommendedName>
</protein>
<evidence type="ECO:0000256" key="1">
    <source>
        <dbReference type="SAM" id="Phobius"/>
    </source>
</evidence>
<dbReference type="EMBL" id="CP001014">
    <property type="protein sequence ID" value="ACB40771.1"/>
    <property type="molecule type" value="Genomic_DNA"/>
</dbReference>
<evidence type="ECO:0000313" key="2">
    <source>
        <dbReference type="EMBL" id="ACB40771.1"/>
    </source>
</evidence>
<keyword evidence="1" id="KW-0472">Membrane</keyword>
<feature type="transmembrane region" description="Helical" evidence="1">
    <location>
        <begin position="18"/>
        <end position="41"/>
    </location>
</feature>
<dbReference type="Proteomes" id="UP000001694">
    <property type="component" value="Chromosome"/>
</dbReference>
<dbReference type="GeneID" id="6165697"/>
<feature type="transmembrane region" description="Helical" evidence="1">
    <location>
        <begin position="53"/>
        <end position="77"/>
    </location>
</feature>
<keyword evidence="1" id="KW-0812">Transmembrane</keyword>
<dbReference type="AlphaFoldDB" id="B1YBG9"/>
<sequence>MDPRILEIDGVSQLKTGFLYLLISVVVALVGVAAGLLSFFASLSFYPAAGLGSLVGAVAVFVAALVAAVAISLYALFSKIRGGMRILSQVDGGFKICYTGTTLMIVGLLVVVLGLVVGLAAIAAGWASLHMAGPPFGMLSGLITIFIVALIGGVIYFVGEILTFIIGAFKLNGRYNNSLYMVAGILYIIDIALIIAGISGILTLVGHILMYIALRDTLDKLRSPTPS</sequence>
<feature type="transmembrane region" description="Helical" evidence="1">
    <location>
        <begin position="98"/>
        <end position="127"/>
    </location>
</feature>